<evidence type="ECO:0000313" key="2">
    <source>
        <dbReference type="Proteomes" id="UP000015530"/>
    </source>
</evidence>
<dbReference type="EMBL" id="AMYD01004175">
    <property type="protein sequence ID" value="EQB43769.1"/>
    <property type="molecule type" value="Genomic_DNA"/>
</dbReference>
<dbReference type="HOGENOM" id="CLU_1008347_0_0_1"/>
<comment type="caution">
    <text evidence="1">The sequence shown here is derived from an EMBL/GenBank/DDBJ whole genome shotgun (WGS) entry which is preliminary data.</text>
</comment>
<reference evidence="2" key="1">
    <citation type="journal article" date="2013" name="Mol. Plant Microbe Interact.">
        <title>Global aspects of pacC regulation of pathogenicity genes in Colletotrichum gloeosporioides as revealed by transcriptome analysis.</title>
        <authorList>
            <person name="Alkan N."/>
            <person name="Meng X."/>
            <person name="Friedlander G."/>
            <person name="Reuveni E."/>
            <person name="Sukno S."/>
            <person name="Sherman A."/>
            <person name="Thon M."/>
            <person name="Fluhr R."/>
            <person name="Prusky D."/>
        </authorList>
    </citation>
    <scope>NUCLEOTIDE SEQUENCE [LARGE SCALE GENOMIC DNA]</scope>
    <source>
        <strain evidence="2">Cg-14</strain>
    </source>
</reference>
<dbReference type="OrthoDB" id="4834057at2759"/>
<sequence>MGEQSDAEVVMIKDIAFAKALSTSFRVKYRPACHTQSRVPVNVDGSSMTDEGAKEELSCRFARSASDETVTITPIIPKHLTPEERLKPKGFSGSSAFRVFDFTPNVLGPLEGFAEAGFNSFAAVGFDPEHNINWKMRYPNCPVFDGSAQQLFDDFGSGILHDPELLAGNPIKVSLVAGENTDRCLKPRIDPELNESFLTPLNIMDSITQSNFDPDFRVLQMPPGVFHPNVCERFASTILQLLEKGETVRINISSLQSFGCARQRYLPSELRMTSSS</sequence>
<gene>
    <name evidence="1" type="ORF">CGLO_17539</name>
</gene>
<evidence type="ECO:0000313" key="1">
    <source>
        <dbReference type="EMBL" id="EQB43769.1"/>
    </source>
</evidence>
<organism evidence="1 2">
    <name type="scientific">Colletotrichum gloeosporioides (strain Cg-14)</name>
    <name type="common">Anthracnose fungus</name>
    <name type="synonym">Glomerella cingulata</name>
    <dbReference type="NCBI Taxonomy" id="1237896"/>
    <lineage>
        <taxon>Eukaryota</taxon>
        <taxon>Fungi</taxon>
        <taxon>Dikarya</taxon>
        <taxon>Ascomycota</taxon>
        <taxon>Pezizomycotina</taxon>
        <taxon>Sordariomycetes</taxon>
        <taxon>Hypocreomycetidae</taxon>
        <taxon>Glomerellales</taxon>
        <taxon>Glomerellaceae</taxon>
        <taxon>Colletotrichum</taxon>
        <taxon>Colletotrichum gloeosporioides species complex</taxon>
    </lineage>
</organism>
<name>T0JWJ9_COLGC</name>
<dbReference type="AlphaFoldDB" id="T0JWJ9"/>
<dbReference type="Proteomes" id="UP000015530">
    <property type="component" value="Unassembled WGS sequence"/>
</dbReference>
<accession>T0JWJ9</accession>
<protein>
    <submittedName>
        <fullName evidence="1">Uncharacterized protein</fullName>
    </submittedName>
</protein>
<proteinExistence type="predicted"/>